<evidence type="ECO:0000313" key="3">
    <source>
        <dbReference type="Proteomes" id="UP001549146"/>
    </source>
</evidence>
<dbReference type="InterPro" id="IPR024311">
    <property type="entry name" value="Lipocalin-like"/>
</dbReference>
<dbReference type="RefSeq" id="WP_354510597.1">
    <property type="nucleotide sequence ID" value="NZ_JBEPMO010000023.1"/>
</dbReference>
<dbReference type="Proteomes" id="UP001549146">
    <property type="component" value="Unassembled WGS sequence"/>
</dbReference>
<gene>
    <name evidence="2" type="ORF">ABID46_002511</name>
</gene>
<evidence type="ECO:0000259" key="1">
    <source>
        <dbReference type="Pfam" id="PF13648"/>
    </source>
</evidence>
<evidence type="ECO:0000313" key="2">
    <source>
        <dbReference type="EMBL" id="MET3732920.1"/>
    </source>
</evidence>
<accession>A0ABV2LWJ4</accession>
<reference evidence="2 3" key="1">
    <citation type="submission" date="2024-06" db="EMBL/GenBank/DDBJ databases">
        <title>Genomic Encyclopedia of Type Strains, Phase IV (KMG-IV): sequencing the most valuable type-strain genomes for metagenomic binning, comparative biology and taxonomic classification.</title>
        <authorList>
            <person name="Goeker M."/>
        </authorList>
    </citation>
    <scope>NUCLEOTIDE SEQUENCE [LARGE SCALE GENOMIC DNA]</scope>
    <source>
        <strain evidence="2 3">DSM 29388</strain>
    </source>
</reference>
<proteinExistence type="predicted"/>
<comment type="caution">
    <text evidence="2">The sequence shown here is derived from an EMBL/GenBank/DDBJ whole genome shotgun (WGS) entry which is preliminary data.</text>
</comment>
<organism evidence="2 3">
    <name type="scientific">Moheibacter stercoris</name>
    <dbReference type="NCBI Taxonomy" id="1628251"/>
    <lineage>
        <taxon>Bacteria</taxon>
        <taxon>Pseudomonadati</taxon>
        <taxon>Bacteroidota</taxon>
        <taxon>Flavobacteriia</taxon>
        <taxon>Flavobacteriales</taxon>
        <taxon>Weeksellaceae</taxon>
        <taxon>Moheibacter</taxon>
    </lineage>
</organism>
<name>A0ABV2LWJ4_9FLAO</name>
<keyword evidence="3" id="KW-1185">Reference proteome</keyword>
<feature type="domain" description="Lipocalin-like" evidence="1">
    <location>
        <begin position="25"/>
        <end position="110"/>
    </location>
</feature>
<protein>
    <recommendedName>
        <fullName evidence="1">Lipocalin-like domain-containing protein</fullName>
    </recommendedName>
</protein>
<dbReference type="EMBL" id="JBEPMO010000023">
    <property type="protein sequence ID" value="MET3732920.1"/>
    <property type="molecule type" value="Genomic_DNA"/>
</dbReference>
<sequence>MLLATLFILTGCSSDDDNPNSNSPIVGEWNSYRYKASDFNNQEWYLITEPISVEFSNNGTFIFKYDDVPEGGGTWSISGNSLTMNYTEDEWDDETINYEILVMNESTLRIKEIFDDGEWAIDEFIKQ</sequence>
<dbReference type="Pfam" id="PF13648">
    <property type="entry name" value="Lipocalin_4"/>
    <property type="match status" value="1"/>
</dbReference>